<keyword evidence="5 6" id="KW-0067">ATP-binding</keyword>
<evidence type="ECO:0000256" key="5">
    <source>
        <dbReference type="ARBA" id="ARBA00022840"/>
    </source>
</evidence>
<evidence type="ECO:0000259" key="9">
    <source>
        <dbReference type="Pfam" id="PF23783"/>
    </source>
</evidence>
<dbReference type="InterPro" id="IPR055394">
    <property type="entry name" value="Zn_ribbon_TiaS"/>
</dbReference>
<dbReference type="AlphaFoldDB" id="A0AAQ4CMX8"/>
<gene>
    <name evidence="6" type="primary">tiaS</name>
    <name evidence="10" type="ORF">SACC_01760</name>
</gene>
<comment type="catalytic activity">
    <reaction evidence="6">
        <text>cytidine(34) in tRNA(Ile2) + agmatine + ATP + H2O = 2-agmatinylcytidine(34) in tRNA(Ile2) + AMP + 2 phosphate + 2 H(+)</text>
        <dbReference type="Rhea" id="RHEA:43608"/>
        <dbReference type="Rhea" id="RHEA-COMP:10625"/>
        <dbReference type="Rhea" id="RHEA-COMP:10626"/>
        <dbReference type="ChEBI" id="CHEBI:15377"/>
        <dbReference type="ChEBI" id="CHEBI:15378"/>
        <dbReference type="ChEBI" id="CHEBI:30616"/>
        <dbReference type="ChEBI" id="CHEBI:43474"/>
        <dbReference type="ChEBI" id="CHEBI:58145"/>
        <dbReference type="ChEBI" id="CHEBI:82748"/>
        <dbReference type="ChEBI" id="CHEBI:83545"/>
        <dbReference type="ChEBI" id="CHEBI:456215"/>
        <dbReference type="EC" id="6.3.4.22"/>
    </reaction>
</comment>
<accession>A0AAQ4CMX8</accession>
<evidence type="ECO:0000256" key="4">
    <source>
        <dbReference type="ARBA" id="ARBA00022741"/>
    </source>
</evidence>
<dbReference type="Proteomes" id="UP001319921">
    <property type="component" value="Chromosome"/>
</dbReference>
<evidence type="ECO:0000256" key="1">
    <source>
        <dbReference type="ARBA" id="ARBA00022490"/>
    </source>
</evidence>
<keyword evidence="2 6" id="KW-0436">Ligase</keyword>
<sequence length="439" mass="50786">MKYLIGIDDHDSYKLGCTTHFSIILLSRLIKYHSIKILDLPYLVRLNPNIPWKTRGNASIRLAVEFNGDKKELADIVFSYSMEYIKNVSFATDFGRKPGVAVIAYEDLQRYEALLNNFYIKAVSDVIPLDYAKRIAEKVNIEIRGDRGIIGSVAALGVHGNYTYELITYRKRENWLRKREIDDNSVREIDDKFFPMTFANYDYIKKKPVILSHGNDPVLYGIRGTSINVLLRALKIIKVNEDIDFFAIFKSNQGTDIHFKRLSEHFYQQIKKIINIDQISIIQGGDVIIKSAEGDTIFVYKETGELNQAAKELKRGDKLEIYGSVKPSIKYKKVIELERFKIIELNDKIYANPICPKCGKSMESIGKGKGFRCKKCRYISNLQEKVIKMIPRTLSLGVYQSRYYRHLTRPLFLEPISENIDEEIQYISILEKLCRELSL</sequence>
<dbReference type="EMBL" id="AP025226">
    <property type="protein sequence ID" value="BDB97159.1"/>
    <property type="molecule type" value="Genomic_DNA"/>
</dbReference>
<dbReference type="Pfam" id="PF08489">
    <property type="entry name" value="TiaS_FLD"/>
    <property type="match status" value="1"/>
</dbReference>
<evidence type="ECO:0000313" key="11">
    <source>
        <dbReference type="Proteomes" id="UP001319921"/>
    </source>
</evidence>
<dbReference type="PANTHER" id="PTHR40705:SF1">
    <property type="entry name" value="TRNA(ILE2) 2-AGMATINYLCYTIDINE SYNTHETASE TIAS"/>
    <property type="match status" value="1"/>
</dbReference>
<dbReference type="EC" id="6.3.4.22" evidence="6"/>
<feature type="domain" description="TiaS C-terminal zinc ribbon" evidence="9">
    <location>
        <begin position="352"/>
        <end position="394"/>
    </location>
</feature>
<comment type="similarity">
    <text evidence="6">Belongs to the TiaS family.</text>
</comment>
<protein>
    <recommendedName>
        <fullName evidence="6">tRNA(Ile2) 2-agmatinylcytidine synthetase TiaS</fullName>
        <shortName evidence="6">tRNA(Ile2)-agm2C synthetase</shortName>
        <ecNumber evidence="6">6.3.4.22</ecNumber>
    </recommendedName>
    <alternativeName>
        <fullName evidence="6">tRNA(Ile2) agmatidine synthetase</fullName>
    </alternativeName>
</protein>
<dbReference type="RefSeq" id="WP_229571182.1">
    <property type="nucleotide sequence ID" value="NZ_AP025226.1"/>
</dbReference>
<evidence type="ECO:0000256" key="2">
    <source>
        <dbReference type="ARBA" id="ARBA00022598"/>
    </source>
</evidence>
<dbReference type="Gene3D" id="3.90.600.20">
    <property type="match status" value="1"/>
</dbReference>
<dbReference type="HAMAP" id="MF_01892">
    <property type="entry name" value="tRNA_Ile2_agm2C_synt"/>
    <property type="match status" value="1"/>
</dbReference>
<keyword evidence="1 6" id="KW-0963">Cytoplasm</keyword>
<dbReference type="KEGG" id="scas:SACC_01760"/>
<evidence type="ECO:0000256" key="6">
    <source>
        <dbReference type="HAMAP-Rule" id="MF_01892"/>
    </source>
</evidence>
<dbReference type="Pfam" id="PF23783">
    <property type="entry name" value="Zn_ribbon_TiaS"/>
    <property type="match status" value="1"/>
</dbReference>
<feature type="domain" description="TiaS FLD" evidence="7">
    <location>
        <begin position="146"/>
        <end position="258"/>
    </location>
</feature>
<dbReference type="GO" id="GO:0016879">
    <property type="term" value="F:ligase activity, forming carbon-nitrogen bonds"/>
    <property type="evidence" value="ECO:0007669"/>
    <property type="project" value="UniProtKB-UniRule"/>
</dbReference>
<dbReference type="InterPro" id="IPR024913">
    <property type="entry name" value="tRNA_Ile2__agm2C_synt"/>
</dbReference>
<reference evidence="10 11" key="1">
    <citation type="journal article" date="2022" name="Microbiol. Resour. Announc.">
        <title>Complete Genome Sequence of the Hyperthermophilic and Acidophilic Archaeon Saccharolobus caldissimus Strain HS-3T.</title>
        <authorList>
            <person name="Sakai H.D."/>
            <person name="Kurosawa N."/>
        </authorList>
    </citation>
    <scope>NUCLEOTIDE SEQUENCE [LARGE SCALE GENOMIC DNA]</scope>
    <source>
        <strain evidence="10 11">JCM32116</strain>
    </source>
</reference>
<dbReference type="InterPro" id="IPR053870">
    <property type="entry name" value="TiaS-like_TCKD"/>
</dbReference>
<dbReference type="GO" id="GO:0005737">
    <property type="term" value="C:cytoplasm"/>
    <property type="evidence" value="ECO:0007669"/>
    <property type="project" value="UniProtKB-SubCell"/>
</dbReference>
<keyword evidence="4 6" id="KW-0547">Nucleotide-binding</keyword>
<keyword evidence="11" id="KW-1185">Reference proteome</keyword>
<dbReference type="Pfam" id="PF22641">
    <property type="entry name" value="TiaS_TCKD"/>
    <property type="match status" value="1"/>
</dbReference>
<keyword evidence="3 6" id="KW-0819">tRNA processing</keyword>
<evidence type="ECO:0000313" key="10">
    <source>
        <dbReference type="EMBL" id="BDB97159.1"/>
    </source>
</evidence>
<dbReference type="GeneID" id="68864898"/>
<dbReference type="GO" id="GO:0005524">
    <property type="term" value="F:ATP binding"/>
    <property type="evidence" value="ECO:0007669"/>
    <property type="project" value="UniProtKB-KW"/>
</dbReference>
<evidence type="ECO:0000259" key="8">
    <source>
        <dbReference type="Pfam" id="PF22641"/>
    </source>
</evidence>
<dbReference type="Gene3D" id="2.40.50.1010">
    <property type="match status" value="1"/>
</dbReference>
<organism evidence="10 11">
    <name type="scientific">Saccharolobus caldissimus</name>
    <dbReference type="NCBI Taxonomy" id="1702097"/>
    <lineage>
        <taxon>Archaea</taxon>
        <taxon>Thermoproteota</taxon>
        <taxon>Thermoprotei</taxon>
        <taxon>Sulfolobales</taxon>
        <taxon>Sulfolobaceae</taxon>
        <taxon>Saccharolobus</taxon>
    </lineage>
</organism>
<dbReference type="GO" id="GO:0002101">
    <property type="term" value="P:tRNA wobble cytosine modification"/>
    <property type="evidence" value="ECO:0007669"/>
    <property type="project" value="UniProtKB-UniRule"/>
</dbReference>
<dbReference type="Gene3D" id="3.30.70.2200">
    <property type="match status" value="1"/>
</dbReference>
<dbReference type="InterPro" id="IPR013696">
    <property type="entry name" value="TiaS_FLD"/>
</dbReference>
<feature type="domain" description="TiaS-like TCKD" evidence="8">
    <location>
        <begin position="5"/>
        <end position="139"/>
    </location>
</feature>
<evidence type="ECO:0000259" key="7">
    <source>
        <dbReference type="Pfam" id="PF08489"/>
    </source>
</evidence>
<comment type="subcellular location">
    <subcellularLocation>
        <location evidence="6">Cytoplasm</location>
    </subcellularLocation>
</comment>
<dbReference type="PANTHER" id="PTHR40705">
    <property type="entry name" value="TRNA(ILE2) 2-AGMATINYLCYTIDINE SYNTHETASE TIAS"/>
    <property type="match status" value="1"/>
</dbReference>
<comment type="function">
    <text evidence="6">ATP-dependent agmatine transferase that catalyzes the formation of 2-agmatinylcytidine (agm2C) at the wobble position (C34) of tRNA(Ile2), converting the codon specificity from AUG to AUA.</text>
</comment>
<proteinExistence type="inferred from homology"/>
<name>A0AAQ4CMX8_9CREN</name>
<evidence type="ECO:0000256" key="3">
    <source>
        <dbReference type="ARBA" id="ARBA00022694"/>
    </source>
</evidence>